<dbReference type="GO" id="GO:0005524">
    <property type="term" value="F:ATP binding"/>
    <property type="evidence" value="ECO:0007669"/>
    <property type="project" value="UniProtKB-KW"/>
</dbReference>
<dbReference type="SUPFAM" id="SSF52540">
    <property type="entry name" value="P-loop containing nucleoside triphosphate hydrolases"/>
    <property type="match status" value="1"/>
</dbReference>
<dbReference type="Pfam" id="PF00270">
    <property type="entry name" value="DEAD"/>
    <property type="match status" value="1"/>
</dbReference>
<evidence type="ECO:0000313" key="11">
    <source>
        <dbReference type="Proteomes" id="UP000250235"/>
    </source>
</evidence>
<dbReference type="AlphaFoldDB" id="A0A2Z7AL77"/>
<evidence type="ECO:0000256" key="6">
    <source>
        <dbReference type="ARBA" id="ARBA00035116"/>
    </source>
</evidence>
<dbReference type="SMART" id="SM00487">
    <property type="entry name" value="DEXDc"/>
    <property type="match status" value="1"/>
</dbReference>
<protein>
    <submittedName>
        <fullName evidence="10">Dicer-like protein 4-like</fullName>
    </submittedName>
</protein>
<proteinExistence type="inferred from homology"/>
<dbReference type="PROSITE" id="PS51192">
    <property type="entry name" value="HELICASE_ATP_BIND_1"/>
    <property type="match status" value="1"/>
</dbReference>
<feature type="transmembrane region" description="Helical" evidence="8">
    <location>
        <begin position="241"/>
        <end position="262"/>
    </location>
</feature>
<keyword evidence="2" id="KW-0547">Nucleotide-binding</keyword>
<evidence type="ECO:0000259" key="9">
    <source>
        <dbReference type="PROSITE" id="PS51192"/>
    </source>
</evidence>
<comment type="cofactor">
    <cofactor evidence="1">
        <name>Mg(2+)</name>
        <dbReference type="ChEBI" id="CHEBI:18420"/>
    </cofactor>
</comment>
<evidence type="ECO:0000256" key="8">
    <source>
        <dbReference type="SAM" id="Phobius"/>
    </source>
</evidence>
<evidence type="ECO:0000256" key="2">
    <source>
        <dbReference type="ARBA" id="ARBA00022741"/>
    </source>
</evidence>
<sequence length="270" mass="30702">MPASMDGGCSVRLHQSQREAEGISEQLSTLSLDGDEEQKNTEKSEKDPRIIARKYQIDLCMKAVEENVIVYLGTGCGKTHIAVLVIYEMGHLIKKPQKNVCIFLAPTVALVQQQAKVIAKSIDFKVGTYCGSSMNLRSKYNWEKELEEHEVLVMTPQILLHNLSHCFIKIELIALLIFDECHYAQVESYHPYAEIMKIFYKVDSVKLPRIFGMTASPILGKGKLSKQLLKKDFCLSTLRNILLFFPLHIMYLDFILVEVFILSSFMHAAL</sequence>
<evidence type="ECO:0000256" key="7">
    <source>
        <dbReference type="SAM" id="MobiDB-lite"/>
    </source>
</evidence>
<evidence type="ECO:0000256" key="5">
    <source>
        <dbReference type="ARBA" id="ARBA00022840"/>
    </source>
</evidence>
<dbReference type="InterPro" id="IPR014001">
    <property type="entry name" value="Helicase_ATP-bd"/>
</dbReference>
<dbReference type="GO" id="GO:0003676">
    <property type="term" value="F:nucleic acid binding"/>
    <property type="evidence" value="ECO:0007669"/>
    <property type="project" value="InterPro"/>
</dbReference>
<dbReference type="InterPro" id="IPR027417">
    <property type="entry name" value="P-loop_NTPase"/>
</dbReference>
<comment type="similarity">
    <text evidence="6">Belongs to the helicase family. Dicer subfamily.</text>
</comment>
<keyword evidence="5" id="KW-0067">ATP-binding</keyword>
<dbReference type="OrthoDB" id="6513042at2759"/>
<dbReference type="Gene3D" id="3.40.50.300">
    <property type="entry name" value="P-loop containing nucleotide triphosphate hydrolases"/>
    <property type="match status" value="1"/>
</dbReference>
<dbReference type="EMBL" id="KV014359">
    <property type="protein sequence ID" value="KZV22561.1"/>
    <property type="molecule type" value="Genomic_DNA"/>
</dbReference>
<dbReference type="GO" id="GO:0004386">
    <property type="term" value="F:helicase activity"/>
    <property type="evidence" value="ECO:0007669"/>
    <property type="project" value="UniProtKB-KW"/>
</dbReference>
<dbReference type="GO" id="GO:0005737">
    <property type="term" value="C:cytoplasm"/>
    <property type="evidence" value="ECO:0007669"/>
    <property type="project" value="TreeGrafter"/>
</dbReference>
<gene>
    <name evidence="10" type="ORF">F511_11535</name>
</gene>
<keyword evidence="11" id="KW-1185">Reference proteome</keyword>
<dbReference type="PANTHER" id="PTHR14074">
    <property type="entry name" value="HELICASE WITH DEATH DOMAIN-RELATED"/>
    <property type="match status" value="1"/>
</dbReference>
<name>A0A2Z7AL77_9LAMI</name>
<organism evidence="10 11">
    <name type="scientific">Dorcoceras hygrometricum</name>
    <dbReference type="NCBI Taxonomy" id="472368"/>
    <lineage>
        <taxon>Eukaryota</taxon>
        <taxon>Viridiplantae</taxon>
        <taxon>Streptophyta</taxon>
        <taxon>Embryophyta</taxon>
        <taxon>Tracheophyta</taxon>
        <taxon>Spermatophyta</taxon>
        <taxon>Magnoliopsida</taxon>
        <taxon>eudicotyledons</taxon>
        <taxon>Gunneridae</taxon>
        <taxon>Pentapetalae</taxon>
        <taxon>asterids</taxon>
        <taxon>lamiids</taxon>
        <taxon>Lamiales</taxon>
        <taxon>Gesneriaceae</taxon>
        <taxon>Didymocarpoideae</taxon>
        <taxon>Trichosporeae</taxon>
        <taxon>Loxocarpinae</taxon>
        <taxon>Dorcoceras</taxon>
    </lineage>
</organism>
<dbReference type="GO" id="GO:0016787">
    <property type="term" value="F:hydrolase activity"/>
    <property type="evidence" value="ECO:0007669"/>
    <property type="project" value="UniProtKB-KW"/>
</dbReference>
<dbReference type="Proteomes" id="UP000250235">
    <property type="component" value="Unassembled WGS sequence"/>
</dbReference>
<dbReference type="CDD" id="cd18034">
    <property type="entry name" value="DEXHc_dicer"/>
    <property type="match status" value="1"/>
</dbReference>
<dbReference type="InterPro" id="IPR011545">
    <property type="entry name" value="DEAD/DEAH_box_helicase_dom"/>
</dbReference>
<evidence type="ECO:0000256" key="4">
    <source>
        <dbReference type="ARBA" id="ARBA00022806"/>
    </source>
</evidence>
<keyword evidence="4" id="KW-0347">Helicase</keyword>
<keyword evidence="8" id="KW-0812">Transmembrane</keyword>
<evidence type="ECO:0000313" key="10">
    <source>
        <dbReference type="EMBL" id="KZV22561.1"/>
    </source>
</evidence>
<dbReference type="PANTHER" id="PTHR14074:SF16">
    <property type="entry name" value="ANTIVIRAL INNATE IMMUNE RESPONSE RECEPTOR RIG-I"/>
    <property type="match status" value="1"/>
</dbReference>
<keyword evidence="8" id="KW-0472">Membrane</keyword>
<dbReference type="GO" id="GO:0031047">
    <property type="term" value="P:regulatory ncRNA-mediated gene silencing"/>
    <property type="evidence" value="ECO:0007669"/>
    <property type="project" value="UniProtKB-ARBA"/>
</dbReference>
<reference evidence="10 11" key="1">
    <citation type="journal article" date="2015" name="Proc. Natl. Acad. Sci. U.S.A.">
        <title>The resurrection genome of Boea hygrometrica: A blueprint for survival of dehydration.</title>
        <authorList>
            <person name="Xiao L."/>
            <person name="Yang G."/>
            <person name="Zhang L."/>
            <person name="Yang X."/>
            <person name="Zhao S."/>
            <person name="Ji Z."/>
            <person name="Zhou Q."/>
            <person name="Hu M."/>
            <person name="Wang Y."/>
            <person name="Chen M."/>
            <person name="Xu Y."/>
            <person name="Jin H."/>
            <person name="Xiao X."/>
            <person name="Hu G."/>
            <person name="Bao F."/>
            <person name="Hu Y."/>
            <person name="Wan P."/>
            <person name="Li L."/>
            <person name="Deng X."/>
            <person name="Kuang T."/>
            <person name="Xiang C."/>
            <person name="Zhu J.K."/>
            <person name="Oliver M.J."/>
            <person name="He Y."/>
        </authorList>
    </citation>
    <scope>NUCLEOTIDE SEQUENCE [LARGE SCALE GENOMIC DNA]</scope>
    <source>
        <strain evidence="11">cv. XS01</strain>
    </source>
</reference>
<feature type="domain" description="Helicase ATP-binding" evidence="9">
    <location>
        <begin position="59"/>
        <end position="235"/>
    </location>
</feature>
<dbReference type="GO" id="GO:0010467">
    <property type="term" value="P:gene expression"/>
    <property type="evidence" value="ECO:0007669"/>
    <property type="project" value="UniProtKB-ARBA"/>
</dbReference>
<dbReference type="InterPro" id="IPR051363">
    <property type="entry name" value="RLR_Helicase"/>
</dbReference>
<dbReference type="FunFam" id="3.40.50.300:FF:000628">
    <property type="entry name" value="Endoribonuclease Dicer"/>
    <property type="match status" value="1"/>
</dbReference>
<accession>A0A2Z7AL77</accession>
<keyword evidence="8" id="KW-1133">Transmembrane helix</keyword>
<feature type="region of interest" description="Disordered" evidence="7">
    <location>
        <begin position="17"/>
        <end position="46"/>
    </location>
</feature>
<evidence type="ECO:0000256" key="3">
    <source>
        <dbReference type="ARBA" id="ARBA00022801"/>
    </source>
</evidence>
<feature type="compositionally biased region" description="Basic and acidic residues" evidence="7">
    <location>
        <begin position="37"/>
        <end position="46"/>
    </location>
</feature>
<evidence type="ECO:0000256" key="1">
    <source>
        <dbReference type="ARBA" id="ARBA00001946"/>
    </source>
</evidence>
<keyword evidence="3" id="KW-0378">Hydrolase</keyword>